<keyword evidence="5" id="KW-1185">Reference proteome</keyword>
<reference evidence="3 5" key="3">
    <citation type="journal article" date="2022" name="Microbiol. Resour. Announc.">
        <title>Complete Genome Sequences of Thermus Strains Isolated from Senami Hot Spring in Japan.</title>
        <authorList>
            <person name="Miyazaki K."/>
        </authorList>
    </citation>
    <scope>NUCLEOTIDE SEQUENCE [LARGE SCALE GENOMIC DNA]</scope>
    <source>
        <strain evidence="3 5">SNM4-1</strain>
    </source>
</reference>
<dbReference type="OrthoDB" id="2374773at2"/>
<sequence length="116" mass="13808">MEKSDLSLEERIRAFYKQSGGPLNPRIPELIERHLLYGKDHGPPGRRETLADAIMRWLMEDPSMRLVAEWYMRRQMRQNSLEKRLGQVEKELGALREEVRELRRAFLELCKERSGK</sequence>
<dbReference type="AlphaFoldDB" id="A0A1J0LXU2"/>
<dbReference type="KEGG" id="tbc:A0O31_02253"/>
<reference evidence="4" key="1">
    <citation type="submission" date="2016-06" db="EMBL/GenBank/DDBJ databases">
        <title>Whole genome sequencing of Thermus brockianus strain GE-1.</title>
        <authorList>
            <person name="Schaefers C."/>
            <person name="Blank S."/>
            <person name="Wiebusch S."/>
            <person name="Elleuche S."/>
            <person name="Antranikian G."/>
        </authorList>
    </citation>
    <scope>NUCLEOTIDE SEQUENCE [LARGE SCALE GENOMIC DNA]</scope>
    <source>
        <strain evidence="4">GE-1</strain>
    </source>
</reference>
<dbReference type="Proteomes" id="UP000182993">
    <property type="component" value="Chromosome"/>
</dbReference>
<dbReference type="EMBL" id="AP025593">
    <property type="protein sequence ID" value="BDG16431.1"/>
    <property type="molecule type" value="Genomic_DNA"/>
</dbReference>
<name>A0A1J0LXU2_THEBO</name>
<accession>A0A1J0LXU2</accession>
<evidence type="ECO:0000313" key="5">
    <source>
        <dbReference type="Proteomes" id="UP000831120"/>
    </source>
</evidence>
<feature type="coiled-coil region" evidence="1">
    <location>
        <begin position="78"/>
        <end position="112"/>
    </location>
</feature>
<keyword evidence="1" id="KW-0175">Coiled coil</keyword>
<evidence type="ECO:0000313" key="4">
    <source>
        <dbReference type="Proteomes" id="UP000182993"/>
    </source>
</evidence>
<dbReference type="STRING" id="56956.A0O31_02253"/>
<dbReference type="Proteomes" id="UP000831120">
    <property type="component" value="Chromosome"/>
</dbReference>
<proteinExistence type="predicted"/>
<evidence type="ECO:0000313" key="3">
    <source>
        <dbReference type="EMBL" id="BDG16431.1"/>
    </source>
</evidence>
<reference evidence="2" key="2">
    <citation type="journal article" date="2017" name="Stand. Genomic Sci.">
        <title>Complete genome sequence of Thermus brockianus GE-1 reveals key enzymes of xylan/xylose metabolism.</title>
        <authorList>
            <person name="Schaefers C."/>
            <person name="Blank S."/>
            <person name="Wiebusch S."/>
            <person name="Elleuche S."/>
            <person name="Antranikian G."/>
        </authorList>
    </citation>
    <scope>NUCLEOTIDE SEQUENCE</scope>
    <source>
        <strain evidence="2">GE-1</strain>
    </source>
</reference>
<protein>
    <submittedName>
        <fullName evidence="2">Uncharacterized protein</fullName>
    </submittedName>
</protein>
<organism evidence="2 4">
    <name type="scientific">Thermus brockianus</name>
    <dbReference type="NCBI Taxonomy" id="56956"/>
    <lineage>
        <taxon>Bacteria</taxon>
        <taxon>Thermotogati</taxon>
        <taxon>Deinococcota</taxon>
        <taxon>Deinococci</taxon>
        <taxon>Thermales</taxon>
        <taxon>Thermaceae</taxon>
        <taxon>Thermus</taxon>
    </lineage>
</organism>
<evidence type="ECO:0000256" key="1">
    <source>
        <dbReference type="SAM" id="Coils"/>
    </source>
</evidence>
<gene>
    <name evidence="2" type="ORF">A0O31_02253</name>
    <name evidence="3" type="ORF">TbrSNM41_11650</name>
</gene>
<dbReference type="EMBL" id="CP016312">
    <property type="protein sequence ID" value="APD10287.1"/>
    <property type="molecule type" value="Genomic_DNA"/>
</dbReference>
<evidence type="ECO:0000313" key="2">
    <source>
        <dbReference type="EMBL" id="APD10287.1"/>
    </source>
</evidence>